<reference evidence="1" key="1">
    <citation type="submission" date="2022-12" db="EMBL/GenBank/DDBJ databases">
        <title>Reference genome sequencing for broad-spectrum identification of bacterial and archaeal isolates by mass spectrometry.</title>
        <authorList>
            <person name="Sekiguchi Y."/>
            <person name="Tourlousse D.M."/>
        </authorList>
    </citation>
    <scope>NUCLEOTIDE SEQUENCE</scope>
    <source>
        <strain evidence="1">ASRB1</strain>
    </source>
</reference>
<accession>A0A9W6FTB1</accession>
<name>A0A9W6FTB1_9BACT</name>
<comment type="caution">
    <text evidence="1">The sequence shown here is derived from an EMBL/GenBank/DDBJ whole genome shotgun (WGS) entry which is preliminary data.</text>
</comment>
<sequence>MMIKPGFSPYKRFDQTMIETVFRTDTLNVWVINGSISGEIDDPGKNVARTIG</sequence>
<dbReference type="AlphaFoldDB" id="A0A9W6FTB1"/>
<proteinExistence type="predicted"/>
<organism evidence="1 2">
    <name type="scientific">Desulforhabdus amnigena</name>
    <dbReference type="NCBI Taxonomy" id="40218"/>
    <lineage>
        <taxon>Bacteria</taxon>
        <taxon>Pseudomonadati</taxon>
        <taxon>Thermodesulfobacteriota</taxon>
        <taxon>Syntrophobacteria</taxon>
        <taxon>Syntrophobacterales</taxon>
        <taxon>Syntrophobacteraceae</taxon>
        <taxon>Desulforhabdus</taxon>
    </lineage>
</organism>
<keyword evidence="2" id="KW-1185">Reference proteome</keyword>
<evidence type="ECO:0000313" key="2">
    <source>
        <dbReference type="Proteomes" id="UP001144372"/>
    </source>
</evidence>
<dbReference type="EMBL" id="BSDR01000001">
    <property type="protein sequence ID" value="GLI33440.1"/>
    <property type="molecule type" value="Genomic_DNA"/>
</dbReference>
<protein>
    <submittedName>
        <fullName evidence="1">Uncharacterized protein</fullName>
    </submittedName>
</protein>
<evidence type="ECO:0000313" key="1">
    <source>
        <dbReference type="EMBL" id="GLI33440.1"/>
    </source>
</evidence>
<dbReference type="Proteomes" id="UP001144372">
    <property type="component" value="Unassembled WGS sequence"/>
</dbReference>
<gene>
    <name evidence="1" type="ORF">DAMNIGENAA_08730</name>
</gene>